<name>A0A9N9JLR4_9GLOM</name>
<evidence type="ECO:0000313" key="2">
    <source>
        <dbReference type="EMBL" id="CAG8786854.1"/>
    </source>
</evidence>
<dbReference type="AlphaFoldDB" id="A0A9N9JLR4"/>
<comment type="caution">
    <text evidence="2">The sequence shown here is derived from an EMBL/GenBank/DDBJ whole genome shotgun (WGS) entry which is preliminary data.</text>
</comment>
<dbReference type="EMBL" id="CAJVPZ010057416">
    <property type="protein sequence ID" value="CAG8786854.1"/>
    <property type="molecule type" value="Genomic_DNA"/>
</dbReference>
<accession>A0A9N9JLR4</accession>
<proteinExistence type="predicted"/>
<feature type="compositionally biased region" description="Basic and acidic residues" evidence="1">
    <location>
        <begin position="30"/>
        <end position="51"/>
    </location>
</feature>
<feature type="non-terminal residue" evidence="2">
    <location>
        <position position="66"/>
    </location>
</feature>
<organism evidence="2 3">
    <name type="scientific">Racocetra fulgida</name>
    <dbReference type="NCBI Taxonomy" id="60492"/>
    <lineage>
        <taxon>Eukaryota</taxon>
        <taxon>Fungi</taxon>
        <taxon>Fungi incertae sedis</taxon>
        <taxon>Mucoromycota</taxon>
        <taxon>Glomeromycotina</taxon>
        <taxon>Glomeromycetes</taxon>
        <taxon>Diversisporales</taxon>
        <taxon>Gigasporaceae</taxon>
        <taxon>Racocetra</taxon>
    </lineage>
</organism>
<evidence type="ECO:0000256" key="1">
    <source>
        <dbReference type="SAM" id="MobiDB-lite"/>
    </source>
</evidence>
<gene>
    <name evidence="2" type="ORF">RFULGI_LOCUS16333</name>
</gene>
<sequence length="66" mass="7407">LVIEIVQKYLDRKGGNVIKVEVEWNGGRSGRRETEGKRWNENRREGKKEIGGMESVNDTAGSSSDT</sequence>
<protein>
    <submittedName>
        <fullName evidence="2">14057_t:CDS:1</fullName>
    </submittedName>
</protein>
<dbReference type="Proteomes" id="UP000789396">
    <property type="component" value="Unassembled WGS sequence"/>
</dbReference>
<keyword evidence="3" id="KW-1185">Reference proteome</keyword>
<evidence type="ECO:0000313" key="3">
    <source>
        <dbReference type="Proteomes" id="UP000789396"/>
    </source>
</evidence>
<feature type="compositionally biased region" description="Polar residues" evidence="1">
    <location>
        <begin position="56"/>
        <end position="66"/>
    </location>
</feature>
<reference evidence="2" key="1">
    <citation type="submission" date="2021-06" db="EMBL/GenBank/DDBJ databases">
        <authorList>
            <person name="Kallberg Y."/>
            <person name="Tangrot J."/>
            <person name="Rosling A."/>
        </authorList>
    </citation>
    <scope>NUCLEOTIDE SEQUENCE</scope>
    <source>
        <strain evidence="2">IN212</strain>
    </source>
</reference>
<feature type="region of interest" description="Disordered" evidence="1">
    <location>
        <begin position="27"/>
        <end position="66"/>
    </location>
</feature>